<protein>
    <recommendedName>
        <fullName evidence="3">dATP pyrophosphohydrolase</fullName>
    </recommendedName>
</protein>
<dbReference type="InterPro" id="IPR016181">
    <property type="entry name" value="Acyl_CoA_acyltransferase"/>
</dbReference>
<keyword evidence="2" id="KW-1185">Reference proteome</keyword>
<dbReference type="RefSeq" id="WP_148205844.1">
    <property type="nucleotide sequence ID" value="NZ_ARYI01000009.1"/>
</dbReference>
<dbReference type="SUPFAM" id="SSF55729">
    <property type="entry name" value="Acyl-CoA N-acyltransferases (Nat)"/>
    <property type="match status" value="1"/>
</dbReference>
<evidence type="ECO:0000313" key="1">
    <source>
        <dbReference type="EMBL" id="KCZ92621.1"/>
    </source>
</evidence>
<dbReference type="InterPro" id="IPR039968">
    <property type="entry name" value="BcerS-like"/>
</dbReference>
<proteinExistence type="predicted"/>
<dbReference type="Gene3D" id="3.40.630.30">
    <property type="match status" value="1"/>
</dbReference>
<organism evidence="1 2">
    <name type="scientific">Hyphomonas hirschiana VP5</name>
    <dbReference type="NCBI Taxonomy" id="1280951"/>
    <lineage>
        <taxon>Bacteria</taxon>
        <taxon>Pseudomonadati</taxon>
        <taxon>Pseudomonadota</taxon>
        <taxon>Alphaproteobacteria</taxon>
        <taxon>Hyphomonadales</taxon>
        <taxon>Hyphomonadaceae</taxon>
        <taxon>Hyphomonas</taxon>
    </lineage>
</organism>
<evidence type="ECO:0000313" key="2">
    <source>
        <dbReference type="Proteomes" id="UP000025061"/>
    </source>
</evidence>
<dbReference type="PATRIC" id="fig|1280951.3.peg.2337"/>
<comment type="caution">
    <text evidence="1">The sequence shown here is derived from an EMBL/GenBank/DDBJ whole genome shotgun (WGS) entry which is preliminary data.</text>
</comment>
<accession>A0A059FQ33</accession>
<name>A0A059FQ33_9PROT</name>
<evidence type="ECO:0008006" key="3">
    <source>
        <dbReference type="Google" id="ProtNLM"/>
    </source>
</evidence>
<dbReference type="AlphaFoldDB" id="A0A059FQ33"/>
<reference evidence="1 2" key="1">
    <citation type="submission" date="2013-04" db="EMBL/GenBank/DDBJ databases">
        <title>Hyphomonas hirschiana VP5 Genome Sequencing.</title>
        <authorList>
            <person name="Lai Q."/>
            <person name="Shao Z."/>
        </authorList>
    </citation>
    <scope>NUCLEOTIDE SEQUENCE [LARGE SCALE GENOMIC DNA]</scope>
    <source>
        <strain evidence="1 2">VP5</strain>
    </source>
</reference>
<dbReference type="EMBL" id="ARYI01000009">
    <property type="protein sequence ID" value="KCZ92621.1"/>
    <property type="molecule type" value="Genomic_DNA"/>
</dbReference>
<gene>
    <name evidence="1" type="ORF">HHI_11596</name>
</gene>
<sequence length="394" mass="44872">MNIHAPVQNAVVPNGQVFVKRVESAAERRTFIELPFRAYRHLPAWRAPLRFERAAQIDPKRNPALAQMPHELLLAYRENEPVGRIAVFINPAHLARHNDQTGHFGFLDTLKEDDEAVSVLMQAAESWLRWKGMLKIAGPFNFSVNEECGLLVDGFDTPPVMMMLHGRPDYAPALERGGYSKMMDMYAYMIRMGDTFEPPPIASRLIEGFNRDPNLRIRNMDSQNYGQEITQILDIFDDAWSDNWGFVPFGKAEITHMAKELKPLINPDHLWIGMIDEEPACFALVLPDIFEAAEGLDGRLLPFGWVQFLHRLKISGTKTARIPLAGMRRKFHKTRRGVQTMAATCSQAVSAQHARGVRNIEASWILETNTNLINIISLFDAPRYKTYRIYGKSL</sequence>
<dbReference type="Proteomes" id="UP000025061">
    <property type="component" value="Unassembled WGS sequence"/>
</dbReference>
<dbReference type="PANTHER" id="PTHR41368">
    <property type="entry name" value="PROTEIN YGHO"/>
    <property type="match status" value="1"/>
</dbReference>
<dbReference type="PANTHER" id="PTHR41368:SF1">
    <property type="entry name" value="PROTEIN YGHO"/>
    <property type="match status" value="1"/>
</dbReference>